<gene>
    <name evidence="1" type="ORF">AB5J51_24730</name>
</gene>
<dbReference type="RefSeq" id="WP_369778660.1">
    <property type="nucleotide sequence ID" value="NZ_CP165727.1"/>
</dbReference>
<accession>A0AB39Y9Y6</accession>
<protein>
    <submittedName>
        <fullName evidence="1">Uncharacterized protein</fullName>
    </submittedName>
</protein>
<sequence length="70" mass="7575">MNTFTHAEMHLENHTTRTAELAAEAAARHLARSADATPALRNLLGEALVSAGIRLMQPAHLQARIVRHAA</sequence>
<dbReference type="AlphaFoldDB" id="A0AB39Y9Y6"/>
<evidence type="ECO:0000313" key="1">
    <source>
        <dbReference type="EMBL" id="XDV65907.1"/>
    </source>
</evidence>
<proteinExistence type="predicted"/>
<organism evidence="1">
    <name type="scientific">Streptomyces sp. R33</name>
    <dbReference type="NCBI Taxonomy" id="3238629"/>
    <lineage>
        <taxon>Bacteria</taxon>
        <taxon>Bacillati</taxon>
        <taxon>Actinomycetota</taxon>
        <taxon>Actinomycetes</taxon>
        <taxon>Kitasatosporales</taxon>
        <taxon>Streptomycetaceae</taxon>
        <taxon>Streptomyces</taxon>
    </lineage>
</organism>
<name>A0AB39Y9Y6_9ACTN</name>
<dbReference type="EMBL" id="CP165727">
    <property type="protein sequence ID" value="XDV65907.1"/>
    <property type="molecule type" value="Genomic_DNA"/>
</dbReference>
<reference evidence="1" key="1">
    <citation type="submission" date="2024-08" db="EMBL/GenBank/DDBJ databases">
        <authorList>
            <person name="Yu S.T."/>
        </authorList>
    </citation>
    <scope>NUCLEOTIDE SEQUENCE</scope>
    <source>
        <strain evidence="1">R33</strain>
    </source>
</reference>